<evidence type="ECO:0000313" key="1">
    <source>
        <dbReference type="EMBL" id="RAP77020.1"/>
    </source>
</evidence>
<sequence>MNHNRQPQAGRLANWLLSWVQPNGAILGFHNRSAGGADSYRWTDFTSDHSTWASPLLPSIALLLLQRQDAKLERMLLQLVRFQTSAFQEDGQYAHIGFQFGENETFSLIYNAMANISLGLTLEYGDRFLQDEEKAAIREAMEKNFKAIDRIYPFGTKTISNQEYARVWAKLLYVRAFGGDDAMLEELRGQLDNMASHYLFSGLPDPDCLASYRCDQDKSSTEAGESYGLLIGPLLLAYRLFGDENYLKQAGALCRHVARSSWQDRNGRQRMHRIWNRSGRKWTKIVEPRLIAGMGLTLFSIQEYIKLKPDSELLAYLDDCDRTFAYYQNPRGYFGSPIGCYSEAGIAPSTAWHSHVLLYFAAKPTGLHDRFWQELHDECLGESVSVLLGNSCIWMECGQHWTITDYFGWDPYQLVGRKDEGRSRRDMSCVGGERAQPGQFGFKNRPIFMKTNEGIYCMPGHAEESELQLSSIADVPYRGLWN</sequence>
<accession>A0A328U2V2</accession>
<proteinExistence type="predicted"/>
<dbReference type="GO" id="GO:0005975">
    <property type="term" value="P:carbohydrate metabolic process"/>
    <property type="evidence" value="ECO:0007669"/>
    <property type="project" value="InterPro"/>
</dbReference>
<comment type="caution">
    <text evidence="1">The sequence shown here is derived from an EMBL/GenBank/DDBJ whole genome shotgun (WGS) entry which is preliminary data.</text>
</comment>
<protein>
    <submittedName>
        <fullName evidence="1">Uncharacterized protein</fullName>
    </submittedName>
</protein>
<gene>
    <name evidence="1" type="ORF">DL346_00495</name>
</gene>
<dbReference type="RefSeq" id="WP_112880018.1">
    <property type="nucleotide sequence ID" value="NZ_QLUW01000001.1"/>
</dbReference>
<dbReference type="EMBL" id="QLUW01000001">
    <property type="protein sequence ID" value="RAP77020.1"/>
    <property type="molecule type" value="Genomic_DNA"/>
</dbReference>
<dbReference type="SUPFAM" id="SSF48208">
    <property type="entry name" value="Six-hairpin glycosidases"/>
    <property type="match status" value="1"/>
</dbReference>
<dbReference type="InterPro" id="IPR008928">
    <property type="entry name" value="6-hairpin_glycosidase_sf"/>
</dbReference>
<keyword evidence="2" id="KW-1185">Reference proteome</keyword>
<dbReference type="Proteomes" id="UP000249260">
    <property type="component" value="Unassembled WGS sequence"/>
</dbReference>
<dbReference type="OrthoDB" id="2527609at2"/>
<organism evidence="1 2">
    <name type="scientific">Paenibacillus montanisoli</name>
    <dbReference type="NCBI Taxonomy" id="2081970"/>
    <lineage>
        <taxon>Bacteria</taxon>
        <taxon>Bacillati</taxon>
        <taxon>Bacillota</taxon>
        <taxon>Bacilli</taxon>
        <taxon>Bacillales</taxon>
        <taxon>Paenibacillaceae</taxon>
        <taxon>Paenibacillus</taxon>
    </lineage>
</organism>
<name>A0A328U2V2_9BACL</name>
<dbReference type="AlphaFoldDB" id="A0A328U2V2"/>
<reference evidence="1 2" key="1">
    <citation type="submission" date="2018-06" db="EMBL/GenBank/DDBJ databases">
        <title>Paenibacillus montanisoli sp. nov., isolated from mountain area soil.</title>
        <authorList>
            <person name="Wu M."/>
        </authorList>
    </citation>
    <scope>NUCLEOTIDE SEQUENCE [LARGE SCALE GENOMIC DNA]</scope>
    <source>
        <strain evidence="1 2">RA17</strain>
    </source>
</reference>
<evidence type="ECO:0000313" key="2">
    <source>
        <dbReference type="Proteomes" id="UP000249260"/>
    </source>
</evidence>